<keyword evidence="5" id="KW-1133">Transmembrane helix</keyword>
<evidence type="ECO:0000313" key="6">
    <source>
        <dbReference type="EMBL" id="KRK35030.1"/>
    </source>
</evidence>
<dbReference type="STRING" id="1423726.FC07_GL000268"/>
<dbReference type="Pfam" id="PF04203">
    <property type="entry name" value="Sortase"/>
    <property type="match status" value="1"/>
</dbReference>
<dbReference type="EMBL" id="AZDA01000083">
    <property type="protein sequence ID" value="KRK35030.1"/>
    <property type="molecule type" value="Genomic_DNA"/>
</dbReference>
<sequence>MSGVSKRLKRILINTLIGVLLVVGLILIFNEPIKNWAIKEMGQQRIEQVTAKQVTKNEKKKTNYNYKKIKSLGAKEVAHAATNQGNLPIIGKLSIPSVGMRLPVVKGLSNDALSVGGATMKSDQTMGKGNYALAGHYMLNDGTNLFSPLDRIRIGDSIYLTNLKKVYQYQVNWKQVVDPTATYLVNDVAGKKIVTLITCADGGKNRLAVRGNLVKVQTATTKTLARFQTK</sequence>
<reference evidence="6 7" key="1">
    <citation type="journal article" date="2015" name="Genome Announc.">
        <title>Expanding the biotechnology potential of lactobacilli through comparative genomics of 213 strains and associated genera.</title>
        <authorList>
            <person name="Sun Z."/>
            <person name="Harris H.M."/>
            <person name="McCann A."/>
            <person name="Guo C."/>
            <person name="Argimon S."/>
            <person name="Zhang W."/>
            <person name="Yang X."/>
            <person name="Jeffery I.B."/>
            <person name="Cooney J.C."/>
            <person name="Kagawa T.F."/>
            <person name="Liu W."/>
            <person name="Song Y."/>
            <person name="Salvetti E."/>
            <person name="Wrobel A."/>
            <person name="Rasinkangas P."/>
            <person name="Parkhill J."/>
            <person name="Rea M.C."/>
            <person name="O'Sullivan O."/>
            <person name="Ritari J."/>
            <person name="Douillard F.P."/>
            <person name="Paul Ross R."/>
            <person name="Yang R."/>
            <person name="Briner A.E."/>
            <person name="Felis G.E."/>
            <person name="de Vos W.M."/>
            <person name="Barrangou R."/>
            <person name="Klaenhammer T.R."/>
            <person name="Caufield P.W."/>
            <person name="Cui Y."/>
            <person name="Zhang H."/>
            <person name="O'Toole P.W."/>
        </authorList>
    </citation>
    <scope>NUCLEOTIDE SEQUENCE [LARGE SCALE GENOMIC DNA]</scope>
    <source>
        <strain evidence="6 7">DSM 20003</strain>
    </source>
</reference>
<dbReference type="AlphaFoldDB" id="A0A0R1GLP1"/>
<dbReference type="GO" id="GO:0008234">
    <property type="term" value="F:cysteine-type peptidase activity"/>
    <property type="evidence" value="ECO:0007669"/>
    <property type="project" value="UniProtKB-KW"/>
</dbReference>
<dbReference type="Proteomes" id="UP000051461">
    <property type="component" value="Unassembled WGS sequence"/>
</dbReference>
<feature type="active site" description="Proton donor/acceptor" evidence="4">
    <location>
        <position position="136"/>
    </location>
</feature>
<evidence type="ECO:0000313" key="7">
    <source>
        <dbReference type="Proteomes" id="UP000051461"/>
    </source>
</evidence>
<dbReference type="InterPro" id="IPR042007">
    <property type="entry name" value="Sortase_A"/>
</dbReference>
<organism evidence="6 7">
    <name type="scientific">Loigolactobacillus bifermentans DSM 20003</name>
    <dbReference type="NCBI Taxonomy" id="1423726"/>
    <lineage>
        <taxon>Bacteria</taxon>
        <taxon>Bacillati</taxon>
        <taxon>Bacillota</taxon>
        <taxon>Bacilli</taxon>
        <taxon>Lactobacillales</taxon>
        <taxon>Lactobacillaceae</taxon>
        <taxon>Loigolactobacillus</taxon>
    </lineage>
</organism>
<protein>
    <submittedName>
        <fullName evidence="6">Sortase</fullName>
    </submittedName>
</protein>
<dbReference type="GO" id="GO:0006508">
    <property type="term" value="P:proteolysis"/>
    <property type="evidence" value="ECO:0007669"/>
    <property type="project" value="UniProtKB-KW"/>
</dbReference>
<dbReference type="InterPro" id="IPR023365">
    <property type="entry name" value="Sortase_dom-sf"/>
</dbReference>
<dbReference type="PATRIC" id="fig|1423726.3.peg.278"/>
<name>A0A0R1GLP1_9LACO</name>
<dbReference type="CDD" id="cd06165">
    <property type="entry name" value="Sortase_A"/>
    <property type="match status" value="1"/>
</dbReference>
<evidence type="ECO:0000256" key="4">
    <source>
        <dbReference type="PIRSR" id="PIRSR605754-1"/>
    </source>
</evidence>
<gene>
    <name evidence="6" type="ORF">FC07_GL000268</name>
</gene>
<keyword evidence="2" id="KW-0378">Hydrolase</keyword>
<keyword evidence="5" id="KW-0812">Transmembrane</keyword>
<evidence type="ECO:0000256" key="5">
    <source>
        <dbReference type="SAM" id="Phobius"/>
    </source>
</evidence>
<evidence type="ECO:0000256" key="3">
    <source>
        <dbReference type="ARBA" id="ARBA00022807"/>
    </source>
</evidence>
<keyword evidence="5" id="KW-0472">Membrane</keyword>
<feature type="active site" description="Acyl-thioester intermediate" evidence="4">
    <location>
        <position position="199"/>
    </location>
</feature>
<comment type="caution">
    <text evidence="6">The sequence shown here is derived from an EMBL/GenBank/DDBJ whole genome shotgun (WGS) entry which is preliminary data.</text>
</comment>
<dbReference type="NCBIfam" id="TIGR01076">
    <property type="entry name" value="sortase_fam"/>
    <property type="match status" value="1"/>
</dbReference>
<dbReference type="SUPFAM" id="SSF63817">
    <property type="entry name" value="Sortase"/>
    <property type="match status" value="1"/>
</dbReference>
<keyword evidence="1" id="KW-0645">Protease</keyword>
<keyword evidence="3" id="KW-0788">Thiol protease</keyword>
<evidence type="ECO:0000256" key="2">
    <source>
        <dbReference type="ARBA" id="ARBA00022801"/>
    </source>
</evidence>
<accession>A0A0R1GLP1</accession>
<dbReference type="InterPro" id="IPR005754">
    <property type="entry name" value="Sortase"/>
</dbReference>
<feature type="transmembrane region" description="Helical" evidence="5">
    <location>
        <begin position="12"/>
        <end position="29"/>
    </location>
</feature>
<keyword evidence="7" id="KW-1185">Reference proteome</keyword>
<proteinExistence type="predicted"/>
<evidence type="ECO:0000256" key="1">
    <source>
        <dbReference type="ARBA" id="ARBA00022670"/>
    </source>
</evidence>
<dbReference type="Gene3D" id="2.40.260.10">
    <property type="entry name" value="Sortase"/>
    <property type="match status" value="1"/>
</dbReference>